<name>A0A285KJI6_9ACTN</name>
<gene>
    <name evidence="2" type="ORF">SAMN05421748_14416</name>
</gene>
<keyword evidence="3" id="KW-1185">Reference proteome</keyword>
<sequence length="360" mass="39564">MADRNPPRAATTLRHVPTAPMTLEEHRSRLTRYAELIAENGHRPAEPHPLANWIENIIGVGYAQVPDEFRREARAVYETALSAHLWAKVQAVTAELAAAAIGTPTSLRRARQLAVGYAAGRYNTGQRAAIDAALPADWRSLATTPRQRRRADLPAHRHLAEELRGFVAQAGRLPLPSERRDLVRFADIYARGKAPISVPPALVTEVLDIIASTPPAVWHQSFTSAQAALKGRTIARRARRWLLAQQRALVDGQLTSGQQQLMASLPKGWLERAQEQESRAPPRMNPVVVNANLRRQGTAAARTVVAAQAALRLCDQPDFRRVLETRVAHPEASLSELAAQCGMTKDAYSSRLRRALAVAA</sequence>
<evidence type="ECO:0000259" key="1">
    <source>
        <dbReference type="Pfam" id="PF02650"/>
    </source>
</evidence>
<accession>A0A285KJI6</accession>
<dbReference type="Proteomes" id="UP000219612">
    <property type="component" value="Unassembled WGS sequence"/>
</dbReference>
<dbReference type="AlphaFoldDB" id="A0A285KJI6"/>
<protein>
    <submittedName>
        <fullName evidence="2">WhiA C-terminal HTH domain-containing protein</fullName>
    </submittedName>
</protein>
<evidence type="ECO:0000313" key="3">
    <source>
        <dbReference type="Proteomes" id="UP000219612"/>
    </source>
</evidence>
<organism evidence="2 3">
    <name type="scientific">Paractinoplanes atraurantiacus</name>
    <dbReference type="NCBI Taxonomy" id="1036182"/>
    <lineage>
        <taxon>Bacteria</taxon>
        <taxon>Bacillati</taxon>
        <taxon>Actinomycetota</taxon>
        <taxon>Actinomycetes</taxon>
        <taxon>Micromonosporales</taxon>
        <taxon>Micromonosporaceae</taxon>
        <taxon>Paractinoplanes</taxon>
    </lineage>
</organism>
<evidence type="ECO:0000313" key="2">
    <source>
        <dbReference type="EMBL" id="SNY72794.1"/>
    </source>
</evidence>
<dbReference type="Pfam" id="PF02650">
    <property type="entry name" value="HTH_WhiA"/>
    <property type="match status" value="1"/>
</dbReference>
<reference evidence="2 3" key="1">
    <citation type="submission" date="2017-09" db="EMBL/GenBank/DDBJ databases">
        <authorList>
            <person name="Ehlers B."/>
            <person name="Leendertz F.H."/>
        </authorList>
    </citation>
    <scope>NUCLEOTIDE SEQUENCE [LARGE SCALE GENOMIC DNA]</scope>
    <source>
        <strain evidence="2 3">CGMCC 4.6857</strain>
    </source>
</reference>
<dbReference type="InterPro" id="IPR023054">
    <property type="entry name" value="Sporulation_regulator_WhiA_C"/>
</dbReference>
<feature type="domain" description="Sporulation regulator WhiA C-terminal" evidence="1">
    <location>
        <begin position="290"/>
        <end position="354"/>
    </location>
</feature>
<proteinExistence type="predicted"/>
<dbReference type="EMBL" id="OBDY01000044">
    <property type="protein sequence ID" value="SNY72794.1"/>
    <property type="molecule type" value="Genomic_DNA"/>
</dbReference>